<dbReference type="OrthoDB" id="3936150at2759"/>
<dbReference type="RefSeq" id="XP_030048122.1">
    <property type="nucleotide sequence ID" value="XM_030192262.1"/>
</dbReference>
<feature type="transmembrane region" description="Helical" evidence="1">
    <location>
        <begin position="20"/>
        <end position="41"/>
    </location>
</feature>
<gene>
    <name evidence="3" type="primary">LOC115462223</name>
</gene>
<dbReference type="GeneID" id="115462223"/>
<evidence type="ECO:0000256" key="1">
    <source>
        <dbReference type="SAM" id="Phobius"/>
    </source>
</evidence>
<dbReference type="AlphaFoldDB" id="A0A6P7WXZ8"/>
<evidence type="ECO:0000313" key="3">
    <source>
        <dbReference type="RefSeq" id="XP_030048122.1"/>
    </source>
</evidence>
<keyword evidence="2" id="KW-1185">Reference proteome</keyword>
<reference evidence="3" key="1">
    <citation type="submission" date="2025-08" db="UniProtKB">
        <authorList>
            <consortium name="RefSeq"/>
        </authorList>
    </citation>
    <scope>IDENTIFICATION</scope>
</reference>
<sequence length="186" mass="20400">MQDYDVVTGFLGQWGPFQQLIFFLLSISIIPNGFVVVFLAASPEHRCLVPATANLSEAWRKVSIPKKMVDGVAVDSMGWRYRLNRALNFSAQGLLPGLDVNVSEIETEKCLDGWTYSMDMYRSTIVTEPPPYAVVEVLEQPGLRGTKMSLPKARTLAVSSAELGAHLHFLPAAGAQMNPTSVDQEG</sequence>
<keyword evidence="1" id="KW-0472">Membrane</keyword>
<protein>
    <submittedName>
        <fullName evidence="3">Solute carrier family 22 member 4-like</fullName>
    </submittedName>
</protein>
<proteinExistence type="predicted"/>
<evidence type="ECO:0000313" key="2">
    <source>
        <dbReference type="Proteomes" id="UP000515156"/>
    </source>
</evidence>
<keyword evidence="1" id="KW-1133">Transmembrane helix</keyword>
<name>A0A6P7WXZ8_9AMPH</name>
<accession>A0A6P7WXZ8</accession>
<organism evidence="2 3">
    <name type="scientific">Microcaecilia unicolor</name>
    <dbReference type="NCBI Taxonomy" id="1415580"/>
    <lineage>
        <taxon>Eukaryota</taxon>
        <taxon>Metazoa</taxon>
        <taxon>Chordata</taxon>
        <taxon>Craniata</taxon>
        <taxon>Vertebrata</taxon>
        <taxon>Euteleostomi</taxon>
        <taxon>Amphibia</taxon>
        <taxon>Gymnophiona</taxon>
        <taxon>Siphonopidae</taxon>
        <taxon>Microcaecilia</taxon>
    </lineage>
</organism>
<dbReference type="Proteomes" id="UP000515156">
    <property type="component" value="Chromosome 1"/>
</dbReference>
<dbReference type="InParanoid" id="A0A6P7WXZ8"/>
<keyword evidence="1" id="KW-0812">Transmembrane</keyword>
<dbReference type="KEGG" id="muo:115462223"/>